<organism evidence="10 11">
    <name type="scientific">Phytohabitans kaempferiae</name>
    <dbReference type="NCBI Taxonomy" id="1620943"/>
    <lineage>
        <taxon>Bacteria</taxon>
        <taxon>Bacillati</taxon>
        <taxon>Actinomycetota</taxon>
        <taxon>Actinomycetes</taxon>
        <taxon>Micromonosporales</taxon>
        <taxon>Micromonosporaceae</taxon>
    </lineage>
</organism>
<reference evidence="10 11" key="1">
    <citation type="submission" date="2024-09" db="EMBL/GenBank/DDBJ databases">
        <authorList>
            <person name="Sun Q."/>
            <person name="Mori K."/>
        </authorList>
    </citation>
    <scope>NUCLEOTIDE SEQUENCE [LARGE SCALE GENOMIC DNA]</scope>
    <source>
        <strain evidence="10 11">TBRC 3947</strain>
    </source>
</reference>
<feature type="transmembrane region" description="Helical" evidence="9">
    <location>
        <begin position="55"/>
        <end position="79"/>
    </location>
</feature>
<keyword evidence="5" id="KW-0029">Amino-acid transport</keyword>
<dbReference type="PANTHER" id="PTHR11795">
    <property type="entry name" value="BRANCHED-CHAIN AMINO ACID TRANSPORT SYSTEM PERMEASE PROTEIN LIVH"/>
    <property type="match status" value="1"/>
</dbReference>
<feature type="transmembrane region" description="Helical" evidence="9">
    <location>
        <begin position="185"/>
        <end position="205"/>
    </location>
</feature>
<proteinExistence type="inferred from homology"/>
<accession>A0ABV6M336</accession>
<keyword evidence="2" id="KW-0813">Transport</keyword>
<keyword evidence="4 9" id="KW-0812">Transmembrane</keyword>
<evidence type="ECO:0000256" key="9">
    <source>
        <dbReference type="SAM" id="Phobius"/>
    </source>
</evidence>
<dbReference type="CDD" id="cd06582">
    <property type="entry name" value="TM_PBP1_LivH_like"/>
    <property type="match status" value="1"/>
</dbReference>
<evidence type="ECO:0000256" key="3">
    <source>
        <dbReference type="ARBA" id="ARBA00022475"/>
    </source>
</evidence>
<evidence type="ECO:0000256" key="2">
    <source>
        <dbReference type="ARBA" id="ARBA00022448"/>
    </source>
</evidence>
<dbReference type="InterPro" id="IPR001851">
    <property type="entry name" value="ABC_transp_permease"/>
</dbReference>
<evidence type="ECO:0000256" key="5">
    <source>
        <dbReference type="ARBA" id="ARBA00022970"/>
    </source>
</evidence>
<keyword evidence="3" id="KW-1003">Cell membrane</keyword>
<comment type="subcellular location">
    <subcellularLocation>
        <location evidence="1">Cell membrane</location>
        <topology evidence="1">Multi-pass membrane protein</topology>
    </subcellularLocation>
</comment>
<comment type="caution">
    <text evidence="10">The sequence shown here is derived from an EMBL/GenBank/DDBJ whole genome shotgun (WGS) entry which is preliminary data.</text>
</comment>
<evidence type="ECO:0000256" key="7">
    <source>
        <dbReference type="ARBA" id="ARBA00023136"/>
    </source>
</evidence>
<dbReference type="InterPro" id="IPR052157">
    <property type="entry name" value="BCAA_transport_permease"/>
</dbReference>
<feature type="transmembrane region" description="Helical" evidence="9">
    <location>
        <begin position="31"/>
        <end position="48"/>
    </location>
</feature>
<dbReference type="Pfam" id="PF02653">
    <property type="entry name" value="BPD_transp_2"/>
    <property type="match status" value="1"/>
</dbReference>
<evidence type="ECO:0000256" key="1">
    <source>
        <dbReference type="ARBA" id="ARBA00004651"/>
    </source>
</evidence>
<feature type="transmembrane region" description="Helical" evidence="9">
    <location>
        <begin position="137"/>
        <end position="154"/>
    </location>
</feature>
<evidence type="ECO:0000313" key="11">
    <source>
        <dbReference type="Proteomes" id="UP001589867"/>
    </source>
</evidence>
<evidence type="ECO:0000256" key="4">
    <source>
        <dbReference type="ARBA" id="ARBA00022692"/>
    </source>
</evidence>
<feature type="transmembrane region" description="Helical" evidence="9">
    <location>
        <begin position="85"/>
        <end position="105"/>
    </location>
</feature>
<dbReference type="PANTHER" id="PTHR11795:SF450">
    <property type="entry name" value="ABC TRANSPORTER PERMEASE PROTEIN"/>
    <property type="match status" value="1"/>
</dbReference>
<evidence type="ECO:0000313" key="10">
    <source>
        <dbReference type="EMBL" id="MFC0529110.1"/>
    </source>
</evidence>
<evidence type="ECO:0000256" key="8">
    <source>
        <dbReference type="ARBA" id="ARBA00037998"/>
    </source>
</evidence>
<dbReference type="Proteomes" id="UP001589867">
    <property type="component" value="Unassembled WGS sequence"/>
</dbReference>
<protein>
    <submittedName>
        <fullName evidence="10">Branched-chain amino acid ABC transporter permease</fullName>
    </submittedName>
</protein>
<keyword evidence="11" id="KW-1185">Reference proteome</keyword>
<comment type="similarity">
    <text evidence="8">Belongs to the binding-protein-dependent transport system permease family. LivHM subfamily.</text>
</comment>
<name>A0ABV6M336_9ACTN</name>
<keyword evidence="6 9" id="KW-1133">Transmembrane helix</keyword>
<keyword evidence="7 9" id="KW-0472">Membrane</keyword>
<evidence type="ECO:0000256" key="6">
    <source>
        <dbReference type="ARBA" id="ARBA00022989"/>
    </source>
</evidence>
<sequence>MISLAITALSMTAVLVPLVISVSLLFRVSGVVNFGTGGFCVFAGAACATWGASNAFLGVVSTLLAGAVLGSVCYLIAIYPAQRQGVPAIGLTLATLGFGLLLTFLTRTWFGGEPSIVQPWLPGSVTIGDYQTARQRLLVIVLAALLVGLLYLLFDRTLIGRALTAVAHDPELAGMYGIRARRFEVLAWVVSGVCVIIGGMFQATLASVSVDIAPTLLVYALVGAVIGGLGSLFGAVGGALIAGIGMTLTDEYLQAGYHLTALFVILSLVLVVRPQGLFTFRGTAERV</sequence>
<feature type="transmembrane region" description="Helical" evidence="9">
    <location>
        <begin position="252"/>
        <end position="272"/>
    </location>
</feature>
<feature type="transmembrane region" description="Helical" evidence="9">
    <location>
        <begin position="217"/>
        <end position="246"/>
    </location>
</feature>
<dbReference type="EMBL" id="JBHLUH010000023">
    <property type="protein sequence ID" value="MFC0529110.1"/>
    <property type="molecule type" value="Genomic_DNA"/>
</dbReference>
<gene>
    <name evidence="10" type="ORF">ACFFIA_15745</name>
</gene>
<dbReference type="RefSeq" id="WP_377251535.1">
    <property type="nucleotide sequence ID" value="NZ_JBHLUH010000023.1"/>
</dbReference>